<reference evidence="4 5" key="1">
    <citation type="submission" date="2009-07" db="EMBL/GenBank/DDBJ databases">
        <authorList>
            <person name="Madupu R."/>
            <person name="Sebastian Y."/>
            <person name="Durkin A.S."/>
            <person name="Torralba M."/>
            <person name="Methe B."/>
            <person name="Sutton G.G."/>
            <person name="Strausberg R.L."/>
            <person name="Nelson K.E."/>
        </authorList>
    </citation>
    <scope>NUCLEOTIDE SEQUENCE [LARGE SCALE GENOMIC DNA]</scope>
    <source>
        <strain evidence="4 5">RM3268</strain>
    </source>
</reference>
<evidence type="ECO:0000256" key="1">
    <source>
        <dbReference type="ARBA" id="ARBA00022649"/>
    </source>
</evidence>
<sequence length="124" mass="14004">MFEKSSVERLKKISDKISSILNKCEDGVAQALADEDVLQPAIMMQFINIHALLKGLQESNDLQALAIFSKDEIRAINAIRNIASHEYERLNFELIEIAIKDYLPTLNQKITSALKPYRKGKSEG</sequence>
<keyword evidence="3" id="KW-0378">Hydrolase</keyword>
<dbReference type="GO" id="GO:0016787">
    <property type="term" value="F:hydrolase activity"/>
    <property type="evidence" value="ECO:0007669"/>
    <property type="project" value="UniProtKB-KW"/>
</dbReference>
<gene>
    <name evidence="4" type="ORF">CAMGR0001_0827</name>
</gene>
<name>C8PG34_9BACT</name>
<evidence type="ECO:0000313" key="5">
    <source>
        <dbReference type="Proteomes" id="UP000005709"/>
    </source>
</evidence>
<keyword evidence="2" id="KW-0540">Nuclease</keyword>
<evidence type="ECO:0000256" key="3">
    <source>
        <dbReference type="ARBA" id="ARBA00022801"/>
    </source>
</evidence>
<comment type="caution">
    <text evidence="4">The sequence shown here is derived from an EMBL/GenBank/DDBJ whole genome shotgun (WGS) entry which is preliminary data.</text>
</comment>
<organism evidence="4 5">
    <name type="scientific">Campylobacter gracilis RM3268</name>
    <dbReference type="NCBI Taxonomy" id="553220"/>
    <lineage>
        <taxon>Bacteria</taxon>
        <taxon>Pseudomonadati</taxon>
        <taxon>Campylobacterota</taxon>
        <taxon>Epsilonproteobacteria</taxon>
        <taxon>Campylobacterales</taxon>
        <taxon>Campylobacteraceae</taxon>
        <taxon>Campylobacter</taxon>
    </lineage>
</organism>
<dbReference type="InterPro" id="IPR008201">
    <property type="entry name" value="HepT-like"/>
</dbReference>
<accession>C8PG34</accession>
<dbReference type="GO" id="GO:0110001">
    <property type="term" value="C:toxin-antitoxin complex"/>
    <property type="evidence" value="ECO:0007669"/>
    <property type="project" value="InterPro"/>
</dbReference>
<evidence type="ECO:0000256" key="2">
    <source>
        <dbReference type="ARBA" id="ARBA00022722"/>
    </source>
</evidence>
<keyword evidence="1" id="KW-1277">Toxin-antitoxin system</keyword>
<evidence type="ECO:0000313" key="4">
    <source>
        <dbReference type="EMBL" id="EEV18072.1"/>
    </source>
</evidence>
<dbReference type="Proteomes" id="UP000005709">
    <property type="component" value="Unassembled WGS sequence"/>
</dbReference>
<dbReference type="Pfam" id="PF01934">
    <property type="entry name" value="HepT-like"/>
    <property type="match status" value="1"/>
</dbReference>
<dbReference type="RefSeq" id="WP_005870348.1">
    <property type="nucleotide sequence ID" value="NZ_ACYG01000019.1"/>
</dbReference>
<dbReference type="AlphaFoldDB" id="C8PG34"/>
<dbReference type="GO" id="GO:0004540">
    <property type="term" value="F:RNA nuclease activity"/>
    <property type="evidence" value="ECO:0007669"/>
    <property type="project" value="InterPro"/>
</dbReference>
<dbReference type="EMBL" id="ACYG01000019">
    <property type="protein sequence ID" value="EEV18072.1"/>
    <property type="molecule type" value="Genomic_DNA"/>
</dbReference>
<keyword evidence="5" id="KW-1185">Reference proteome</keyword>
<proteinExistence type="predicted"/>
<dbReference type="STRING" id="824.CGRAC_1204"/>
<protein>
    <submittedName>
        <fullName evidence="4">Uncharacterized protein</fullName>
    </submittedName>
</protein>